<evidence type="ECO:0000256" key="6">
    <source>
        <dbReference type="ARBA" id="ARBA00022555"/>
    </source>
</evidence>
<evidence type="ECO:0000256" key="15">
    <source>
        <dbReference type="ARBA" id="ARBA00047364"/>
    </source>
</evidence>
<keyword evidence="6 16" id="KW-0820">tRNA-binding</keyword>
<keyword evidence="5 16" id="KW-0963">Cytoplasm</keyword>
<dbReference type="Gene3D" id="2.20.28.20">
    <property type="entry name" value="Methionyl-tRNA synthetase, Zn-domain"/>
    <property type="match status" value="1"/>
</dbReference>
<proteinExistence type="inferred from homology"/>
<dbReference type="Pfam" id="PF09334">
    <property type="entry name" value="tRNA-synt_1g"/>
    <property type="match status" value="1"/>
</dbReference>
<dbReference type="InterPro" id="IPR012340">
    <property type="entry name" value="NA-bd_OB-fold"/>
</dbReference>
<dbReference type="Gene3D" id="3.40.50.620">
    <property type="entry name" value="HUPs"/>
    <property type="match status" value="1"/>
</dbReference>
<feature type="domain" description="TRNA-binding" evidence="17">
    <location>
        <begin position="576"/>
        <end position="676"/>
    </location>
</feature>
<dbReference type="SUPFAM" id="SSF47323">
    <property type="entry name" value="Anticodon-binding domain of a subclass of class I aminoacyl-tRNA synthetases"/>
    <property type="match status" value="1"/>
</dbReference>
<dbReference type="InterPro" id="IPR041872">
    <property type="entry name" value="Anticodon_Met"/>
</dbReference>
<dbReference type="GO" id="GO:0005524">
    <property type="term" value="F:ATP binding"/>
    <property type="evidence" value="ECO:0007669"/>
    <property type="project" value="UniProtKB-UniRule"/>
</dbReference>
<dbReference type="GO" id="GO:0005829">
    <property type="term" value="C:cytosol"/>
    <property type="evidence" value="ECO:0007669"/>
    <property type="project" value="TreeGrafter"/>
</dbReference>
<dbReference type="SUPFAM" id="SSF57770">
    <property type="entry name" value="Methionyl-tRNA synthetase (MetRS), Zn-domain"/>
    <property type="match status" value="1"/>
</dbReference>
<dbReference type="NCBIfam" id="NF001100">
    <property type="entry name" value="PRK00133.1"/>
    <property type="match status" value="1"/>
</dbReference>
<dbReference type="Pfam" id="PF01588">
    <property type="entry name" value="tRNA_bind"/>
    <property type="match status" value="1"/>
</dbReference>
<reference evidence="18 19" key="1">
    <citation type="submission" date="2014-12" db="EMBL/GenBank/DDBJ databases">
        <title>Complete genome sequence of Francisella guanzhouensis strain 08HL01032 isolated from air-conditioning system in China.</title>
        <authorList>
            <person name="Svensson D."/>
            <person name="Ohrman C."/>
            <person name="Backman S."/>
            <person name="Karlsson E."/>
            <person name="Nilsson E."/>
            <person name="Bystrom M."/>
            <person name="Larkeryd A."/>
            <person name="Stenberg P."/>
            <person name="Scholtz H.C."/>
            <person name="Forsman M."/>
            <person name="Sjodin A."/>
        </authorList>
    </citation>
    <scope>NUCLEOTIDE SEQUENCE [LARGE SCALE GENOMIC DNA]</scope>
    <source>
        <strain evidence="18 19">08HL01032</strain>
    </source>
</reference>
<keyword evidence="10 16" id="KW-0862">Zinc</keyword>
<keyword evidence="14 16" id="KW-0030">Aminoacyl-tRNA synthetase</keyword>
<dbReference type="HOGENOM" id="CLU_009710_7_0_6"/>
<organism evidence="18 19">
    <name type="scientific">Allofrancisella guangzhouensis</name>
    <dbReference type="NCBI Taxonomy" id="594679"/>
    <lineage>
        <taxon>Bacteria</taxon>
        <taxon>Pseudomonadati</taxon>
        <taxon>Pseudomonadota</taxon>
        <taxon>Gammaproteobacteria</taxon>
        <taxon>Thiotrichales</taxon>
        <taxon>Francisellaceae</taxon>
        <taxon>Allofrancisella</taxon>
    </lineage>
</organism>
<feature type="binding site" evidence="16">
    <location>
        <position position="155"/>
    </location>
    <ligand>
        <name>Zn(2+)</name>
        <dbReference type="ChEBI" id="CHEBI:29105"/>
    </ligand>
</feature>
<dbReference type="FunFam" id="1.10.730.10:FF:000005">
    <property type="entry name" value="Methionine--tRNA ligase"/>
    <property type="match status" value="1"/>
</dbReference>
<dbReference type="FunFam" id="2.40.50.140:FF:000042">
    <property type="entry name" value="Methionine--tRNA ligase"/>
    <property type="match status" value="1"/>
</dbReference>
<comment type="subcellular location">
    <subcellularLocation>
        <location evidence="2 16">Cytoplasm</location>
    </subcellularLocation>
</comment>
<dbReference type="EC" id="6.1.1.10" evidence="16"/>
<dbReference type="GO" id="GO:0004825">
    <property type="term" value="F:methionine-tRNA ligase activity"/>
    <property type="evidence" value="ECO:0007669"/>
    <property type="project" value="UniProtKB-UniRule"/>
</dbReference>
<evidence type="ECO:0000256" key="5">
    <source>
        <dbReference type="ARBA" id="ARBA00022490"/>
    </source>
</evidence>
<feature type="binding site" evidence="16">
    <location>
        <position position="158"/>
    </location>
    <ligand>
        <name>Zn(2+)</name>
        <dbReference type="ChEBI" id="CHEBI:29105"/>
    </ligand>
</feature>
<dbReference type="InterPro" id="IPR002547">
    <property type="entry name" value="tRNA-bd_dom"/>
</dbReference>
<dbReference type="InterPro" id="IPR015413">
    <property type="entry name" value="Methionyl/Leucyl_tRNA_Synth"/>
</dbReference>
<dbReference type="GO" id="GO:0006431">
    <property type="term" value="P:methionyl-tRNA aminoacylation"/>
    <property type="evidence" value="ECO:0007669"/>
    <property type="project" value="UniProtKB-UniRule"/>
</dbReference>
<feature type="binding site" evidence="16">
    <location>
        <position position="145"/>
    </location>
    <ligand>
        <name>Zn(2+)</name>
        <dbReference type="ChEBI" id="CHEBI:29105"/>
    </ligand>
</feature>
<dbReference type="PANTHER" id="PTHR45765">
    <property type="entry name" value="METHIONINE--TRNA LIGASE"/>
    <property type="match status" value="1"/>
</dbReference>
<dbReference type="PROSITE" id="PS50886">
    <property type="entry name" value="TRBD"/>
    <property type="match status" value="1"/>
</dbReference>
<feature type="short sequence motif" description="'HIGH' region" evidence="16">
    <location>
        <begin position="11"/>
        <end position="21"/>
    </location>
</feature>
<dbReference type="EMBL" id="CP010427">
    <property type="protein sequence ID" value="AJC49472.1"/>
    <property type="molecule type" value="Genomic_DNA"/>
</dbReference>
<dbReference type="RefSeq" id="WP_039125581.1">
    <property type="nucleotide sequence ID" value="NZ_CP010427.1"/>
</dbReference>
<comment type="similarity">
    <text evidence="3 16">Belongs to the class-I aminoacyl-tRNA synthetase family. MetG type 1 subfamily.</text>
</comment>
<comment type="subunit">
    <text evidence="4 16">Homodimer.</text>
</comment>
<dbReference type="Pfam" id="PF19303">
    <property type="entry name" value="Anticodon_3"/>
    <property type="match status" value="1"/>
</dbReference>
<gene>
    <name evidence="16 18" type="primary">metG</name>
    <name evidence="18" type="ORF">SD28_07540</name>
</gene>
<evidence type="ECO:0000256" key="1">
    <source>
        <dbReference type="ARBA" id="ARBA00003314"/>
    </source>
</evidence>
<dbReference type="InterPro" id="IPR004495">
    <property type="entry name" value="Met-tRNA-synth_bsu_C"/>
</dbReference>
<dbReference type="PRINTS" id="PR01041">
    <property type="entry name" value="TRNASYNTHMET"/>
</dbReference>
<feature type="binding site" evidence="16">
    <location>
        <position position="142"/>
    </location>
    <ligand>
        <name>Zn(2+)</name>
        <dbReference type="ChEBI" id="CHEBI:29105"/>
    </ligand>
</feature>
<dbReference type="SUPFAM" id="SSF50249">
    <property type="entry name" value="Nucleic acid-binding proteins"/>
    <property type="match status" value="1"/>
</dbReference>
<keyword evidence="13 16" id="KW-0648">Protein biosynthesis</keyword>
<dbReference type="STRING" id="594679.SD28_07540"/>
<dbReference type="PANTHER" id="PTHR45765:SF1">
    <property type="entry name" value="METHIONINE--TRNA LIGASE, CYTOPLASMIC"/>
    <property type="match status" value="1"/>
</dbReference>
<evidence type="ECO:0000256" key="14">
    <source>
        <dbReference type="ARBA" id="ARBA00023146"/>
    </source>
</evidence>
<evidence type="ECO:0000313" key="18">
    <source>
        <dbReference type="EMBL" id="AJC49472.1"/>
    </source>
</evidence>
<evidence type="ECO:0000256" key="16">
    <source>
        <dbReference type="HAMAP-Rule" id="MF_00098"/>
    </source>
</evidence>
<evidence type="ECO:0000256" key="10">
    <source>
        <dbReference type="ARBA" id="ARBA00022833"/>
    </source>
</evidence>
<comment type="function">
    <text evidence="1 16">Is required not only for elongation of protein synthesis but also for the initiation of all mRNA translation through initiator tRNA(fMet) aminoacylation.</text>
</comment>
<evidence type="ECO:0000256" key="7">
    <source>
        <dbReference type="ARBA" id="ARBA00022598"/>
    </source>
</evidence>
<keyword evidence="8 16" id="KW-0479">Metal-binding</keyword>
<dbReference type="PROSITE" id="PS00178">
    <property type="entry name" value="AA_TRNA_LIGASE_I"/>
    <property type="match status" value="1"/>
</dbReference>
<evidence type="ECO:0000313" key="19">
    <source>
        <dbReference type="Proteomes" id="UP000031104"/>
    </source>
</evidence>
<dbReference type="InterPro" id="IPR029038">
    <property type="entry name" value="MetRS_Zn"/>
</dbReference>
<dbReference type="InterPro" id="IPR014729">
    <property type="entry name" value="Rossmann-like_a/b/a_fold"/>
</dbReference>
<dbReference type="CDD" id="cd07957">
    <property type="entry name" value="Anticodon_Ia_Met"/>
    <property type="match status" value="1"/>
</dbReference>
<dbReference type="SUPFAM" id="SSF52374">
    <property type="entry name" value="Nucleotidylyl transferase"/>
    <property type="match status" value="1"/>
</dbReference>
<dbReference type="CDD" id="cd02800">
    <property type="entry name" value="tRNA_bind_EcMetRS_like"/>
    <property type="match status" value="1"/>
</dbReference>
<dbReference type="OrthoDB" id="9810191at2"/>
<dbReference type="InterPro" id="IPR009080">
    <property type="entry name" value="tRNAsynth_Ia_anticodon-bd"/>
</dbReference>
<feature type="short sequence motif" description="'KMSKS' region" evidence="16">
    <location>
        <begin position="330"/>
        <end position="334"/>
    </location>
</feature>
<accession>A0A0A8E790</accession>
<dbReference type="NCBIfam" id="TIGR00399">
    <property type="entry name" value="metG_C_term"/>
    <property type="match status" value="1"/>
</dbReference>
<dbReference type="GO" id="GO:0046872">
    <property type="term" value="F:metal ion binding"/>
    <property type="evidence" value="ECO:0007669"/>
    <property type="project" value="UniProtKB-KW"/>
</dbReference>
<evidence type="ECO:0000256" key="11">
    <source>
        <dbReference type="ARBA" id="ARBA00022840"/>
    </source>
</evidence>
<dbReference type="Proteomes" id="UP000031104">
    <property type="component" value="Chromosome"/>
</dbReference>
<dbReference type="Gene3D" id="2.40.50.140">
    <property type="entry name" value="Nucleic acid-binding proteins"/>
    <property type="match status" value="1"/>
</dbReference>
<evidence type="ECO:0000256" key="12">
    <source>
        <dbReference type="ARBA" id="ARBA00022884"/>
    </source>
</evidence>
<comment type="catalytic activity">
    <reaction evidence="15 16">
        <text>tRNA(Met) + L-methionine + ATP = L-methionyl-tRNA(Met) + AMP + diphosphate</text>
        <dbReference type="Rhea" id="RHEA:13481"/>
        <dbReference type="Rhea" id="RHEA-COMP:9667"/>
        <dbReference type="Rhea" id="RHEA-COMP:9698"/>
        <dbReference type="ChEBI" id="CHEBI:30616"/>
        <dbReference type="ChEBI" id="CHEBI:33019"/>
        <dbReference type="ChEBI" id="CHEBI:57844"/>
        <dbReference type="ChEBI" id="CHEBI:78442"/>
        <dbReference type="ChEBI" id="CHEBI:78530"/>
        <dbReference type="ChEBI" id="CHEBI:456215"/>
        <dbReference type="EC" id="6.1.1.10"/>
    </reaction>
</comment>
<dbReference type="CDD" id="cd00814">
    <property type="entry name" value="MetRS_core"/>
    <property type="match status" value="1"/>
</dbReference>
<dbReference type="AlphaFoldDB" id="A0A0A8E790"/>
<dbReference type="Gene3D" id="1.10.730.10">
    <property type="entry name" value="Isoleucyl-tRNA Synthetase, Domain 1"/>
    <property type="match status" value="1"/>
</dbReference>
<dbReference type="NCBIfam" id="TIGR00398">
    <property type="entry name" value="metG"/>
    <property type="match status" value="1"/>
</dbReference>
<dbReference type="GO" id="GO:0000049">
    <property type="term" value="F:tRNA binding"/>
    <property type="evidence" value="ECO:0007669"/>
    <property type="project" value="UniProtKB-UniRule"/>
</dbReference>
<keyword evidence="12 16" id="KW-0694">RNA-binding</keyword>
<evidence type="ECO:0000256" key="3">
    <source>
        <dbReference type="ARBA" id="ARBA00008258"/>
    </source>
</evidence>
<name>A0A0A8E790_9GAMM</name>
<evidence type="ECO:0000256" key="2">
    <source>
        <dbReference type="ARBA" id="ARBA00004496"/>
    </source>
</evidence>
<comment type="cofactor">
    <cofactor evidence="16">
        <name>Zn(2+)</name>
        <dbReference type="ChEBI" id="CHEBI:29105"/>
    </cofactor>
    <text evidence="16">Binds 1 zinc ion per subunit.</text>
</comment>
<evidence type="ECO:0000256" key="9">
    <source>
        <dbReference type="ARBA" id="ARBA00022741"/>
    </source>
</evidence>
<dbReference type="InterPro" id="IPR033911">
    <property type="entry name" value="MetRS_core"/>
</dbReference>
<feature type="binding site" evidence="16">
    <location>
        <position position="333"/>
    </location>
    <ligand>
        <name>ATP</name>
        <dbReference type="ChEBI" id="CHEBI:30616"/>
    </ligand>
</feature>
<dbReference type="KEGG" id="fgu:SD28_07540"/>
<sequence length="676" mass="77059">MRKILVTNALPYANGDLHLGHMLGYIQSDIWVRFQKLQGNKCIFVCGSDTHGTPIMLKAKNLGIAPEKLVEKFSERHLKDFSDFEIEFDNYHSTHNDLNKKIVEEMYDKLRTKGLISTKEIAQAYDEQAKMFLPDRFVKGTCPKCKAEDQYGDSCEVCGATYDPTDLINPKSVVSGKAPIQKKSEHFFFDLPALEKDIETWISTNQQLQPEVANKLKEWFEQGLQSWDISRDAPYFGFAIPGTNGQKYFYVWLDAPIGYIASFKDYCNKTALDFDQFWGNGSHNSELYHFIGKDIIYFHALFWPAILASTGYKTPTSVFANGFLTINGKKMSKSRGTFIQARTYLDNLEPSYLRYYFASRLTSKIDDIDLNLEEFITKSNSDIVGKVVNIASRCAGFIYKNFDATLSTEVYDTNLEKEFTNNHDSITQAFEKREFSTAVRLIMALADKANQFIDLHKPWQLAKEEGQEEKVHQVCSQGINMFKVLVSYLKPIVPNISKKAETFLNIQINNWNEAPRFLKNHKINKFKPLATRVEKEKVSKILEDTKMTIQNEQFQQQQSKQLEQKVDIAPECTFDDFMKVDLRVAKITEASHVEGADKLLKLILDLGGVTRQVFAGIKSKYNPEDLVGKHTVMVANLAPRKMKFGLSEGMVLAAGNGEDIYILEPHEGAQAGMRIK</sequence>
<dbReference type="InterPro" id="IPR014758">
    <property type="entry name" value="Met-tRNA_synth"/>
</dbReference>
<dbReference type="HAMAP" id="MF_00098">
    <property type="entry name" value="Met_tRNA_synth_type1"/>
    <property type="match status" value="1"/>
</dbReference>
<evidence type="ECO:0000256" key="4">
    <source>
        <dbReference type="ARBA" id="ARBA00011738"/>
    </source>
</evidence>
<keyword evidence="19" id="KW-1185">Reference proteome</keyword>
<protein>
    <recommendedName>
        <fullName evidence="16">Methionine--tRNA ligase</fullName>
        <ecNumber evidence="16">6.1.1.10</ecNumber>
    </recommendedName>
    <alternativeName>
        <fullName evidence="16">Methionyl-tRNA synthetase</fullName>
        <shortName evidence="16">MetRS</shortName>
    </alternativeName>
</protein>
<evidence type="ECO:0000256" key="8">
    <source>
        <dbReference type="ARBA" id="ARBA00022723"/>
    </source>
</evidence>
<keyword evidence="9 16" id="KW-0547">Nucleotide-binding</keyword>
<evidence type="ECO:0000256" key="13">
    <source>
        <dbReference type="ARBA" id="ARBA00022917"/>
    </source>
</evidence>
<dbReference type="InterPro" id="IPR001412">
    <property type="entry name" value="aa-tRNA-synth_I_CS"/>
</dbReference>
<dbReference type="InterPro" id="IPR023458">
    <property type="entry name" value="Met-tRNA_ligase_1"/>
</dbReference>
<keyword evidence="11 16" id="KW-0067">ATP-binding</keyword>
<evidence type="ECO:0000259" key="17">
    <source>
        <dbReference type="PROSITE" id="PS50886"/>
    </source>
</evidence>
<dbReference type="FunFam" id="2.20.28.20:FF:000001">
    <property type="entry name" value="Methionine--tRNA ligase"/>
    <property type="match status" value="1"/>
</dbReference>
<keyword evidence="7 16" id="KW-0436">Ligase</keyword>